<dbReference type="Proteomes" id="UP000039865">
    <property type="component" value="Unassembled WGS sequence"/>
</dbReference>
<sequence length="1682" mass="199769">MKGYHNQPNVYISQEENLFEDQLVMEPQRSHKASNQDMPLSGVGQNLQHFLSNTYLNSNQSAQNTANFNSIQQPSTLLNDNSNSLHDQLLNIQSYENSSQQMDEQSIERGRSNYQANQFNHTQQQRSLSHGQGNNIGGIGNKQVRFTIKDGLKNLIEESNIDLESVASRGEQIQKQNKMERQQKPPAQQRQTISPTKQSGISKSKSPKQRKVQDDRSTSQQRKTISFKSRKLALKYKRNADESRKKKIGDLVQLANADDDLSQVPDFSNRNNQMITGSSKMDRTPEKMHKTPPKPTNKPQVEILNYQEYSNKKNMQQQQNFDTFKNFNSHSAQKDFVQGLNHDANNNSVIMNSSQLAGCIVKRNDLSKNRNDISNNLSKQSQMPGTIMRKRSTSPADALFLGVNKENSSLIANKSILAGQINHMFSPKIHSERQLSRVENKTLSQTISIHAIQGYNTPQFDQPFLNIQENIQDREVTKETKIFLFKTVWEALDKPINQVIAKFESSQVQISHIRNQMLQVLSQTNRGVSFLNIQPLATIAELRDRRQSKIQELRKSLRSNHNQNNQQIKIELLRDIISRLQQKLVIAILRLNRQLKIEINAQFSAYYQEFIMRDYLSTSFNLLKKYQQKRSQKNEYMYIVREQVGKVKLGQLYNAWKNIKHYKFLSRQRQIKSRSLLVSRKIVRILQSWKITIIQERNVQLGFSIAQDRLKLKYHQQLFLRWIYHNRSSSKIKRKALLMVSPGAKTKSNSYREQVNDEEWFQSQMNKTQSLFNVRISEYLLEREHNKTFINGLKFKLSIQELNTVFPLRLEGDSDSYGQFKKNDFTNAYRSNVAKIYQDYPELRNKTPVKKGASINSNGLPDQETWRNRYRPQVFHSFCFGVSLKQLNKKSKHNNFRIVKLLYQRQSKFCIKANQIVKVVSTSPSQKTNRNRILREHIKTLQYKLGSLQNLGYNHHFKQSLIVNAQNVIQDDIDQFSGLTDYIQYGISCDQYRMVFISMFKTKAISVLLSQWKTRFVQKQLDDDLQSLHILNISKQAFIEWSRVIKARKLKIKDFHRTIQVQKHYKIFQKWADWNKQAVKTQKQTLREFKLRTIFKQWIRYLDSQGQNLMKILRSQQYYKQALMSKSLLSLYQHYLKTLRVKRFQKKLIYKKFFLKGWKPQYAKIQSLRRVLLKIADKIKLNERFKYQREFELKRETIGQWKERVDDKKRLIQHYTALTHYRQNLILKSFMAFKKNIRYVKGLFQIQQVVWRYRLYPIFQTIKNATQNQKLTESSFLDYRQNYLKAEVFNKLRQNQVEGKLAKLFMKKRVFKAWQIINYRKNHELPSHYRAQKLQQTFFQVIRYQIRQKWAQERSYIIQKNLIRDRQMRVKKVVFLKFLENILIEKKSRIIDQTINDFRRHTLMGKAFGGLRQRWSENNREQLMNKVAKDFYLKIIRRRDLRRRQYYESKGISYKEEGQISKHRVFTSWRMHIEHKMTKSLVLKRFLDFKRRFKMLRSFLAWRSYARYENTPSHQKPSRDRFIYESSNKNYSSPSHNLSQYYDLPLQTHSPQVSNRQHNPNNIFSMNESKSFFNIMPHTTVNAGNNYTNIIGDQDLTQIRYKGETPMRQDQTGGGGDKSLFDELENIFQKNKKWLDEQREREDFLREMAQHYNQRLSQEMNTLRYQSLSSGGGAFRSSTNFN</sequence>
<evidence type="ECO:0000313" key="2">
    <source>
        <dbReference type="EMBL" id="CDW91595.1"/>
    </source>
</evidence>
<dbReference type="EMBL" id="CCKQ01019585">
    <property type="protein sequence ID" value="CDW91595.1"/>
    <property type="molecule type" value="Genomic_DNA"/>
</dbReference>
<keyword evidence="3" id="KW-1185">Reference proteome</keyword>
<feature type="compositionally biased region" description="Polar residues" evidence="1">
    <location>
        <begin position="185"/>
        <end position="204"/>
    </location>
</feature>
<feature type="compositionally biased region" description="Basic and acidic residues" evidence="1">
    <location>
        <begin position="280"/>
        <end position="289"/>
    </location>
</feature>
<reference evidence="2 3" key="1">
    <citation type="submission" date="2014-06" db="EMBL/GenBank/DDBJ databases">
        <authorList>
            <person name="Swart Estienne"/>
        </authorList>
    </citation>
    <scope>NUCLEOTIDE SEQUENCE [LARGE SCALE GENOMIC DNA]</scope>
    <source>
        <strain evidence="2 3">130c</strain>
    </source>
</reference>
<feature type="region of interest" description="Disordered" evidence="1">
    <location>
        <begin position="167"/>
        <end position="230"/>
    </location>
</feature>
<feature type="region of interest" description="Disordered" evidence="1">
    <location>
        <begin position="262"/>
        <end position="299"/>
    </location>
</feature>
<evidence type="ECO:0008006" key="4">
    <source>
        <dbReference type="Google" id="ProtNLM"/>
    </source>
</evidence>
<evidence type="ECO:0000256" key="1">
    <source>
        <dbReference type="SAM" id="MobiDB-lite"/>
    </source>
</evidence>
<dbReference type="InParanoid" id="A0A078BAK3"/>
<feature type="region of interest" description="Disordered" evidence="1">
    <location>
        <begin position="120"/>
        <end position="140"/>
    </location>
</feature>
<name>A0A078BAK3_STYLE</name>
<gene>
    <name evidence="2" type="primary">Contig15623.g16650</name>
    <name evidence="2" type="ORF">STYLEM_20752</name>
</gene>
<evidence type="ECO:0000313" key="3">
    <source>
        <dbReference type="Proteomes" id="UP000039865"/>
    </source>
</evidence>
<feature type="compositionally biased region" description="Polar residues" evidence="1">
    <location>
        <begin position="265"/>
        <end position="279"/>
    </location>
</feature>
<protein>
    <recommendedName>
        <fullName evidence="4">Sfi1 spindle body domain-containing protein</fullName>
    </recommendedName>
</protein>
<proteinExistence type="predicted"/>
<feature type="compositionally biased region" description="Polar residues" evidence="1">
    <location>
        <begin position="120"/>
        <end position="130"/>
    </location>
</feature>
<dbReference type="OrthoDB" id="10643458at2759"/>
<organism evidence="2 3">
    <name type="scientific">Stylonychia lemnae</name>
    <name type="common">Ciliate</name>
    <dbReference type="NCBI Taxonomy" id="5949"/>
    <lineage>
        <taxon>Eukaryota</taxon>
        <taxon>Sar</taxon>
        <taxon>Alveolata</taxon>
        <taxon>Ciliophora</taxon>
        <taxon>Intramacronucleata</taxon>
        <taxon>Spirotrichea</taxon>
        <taxon>Stichotrichia</taxon>
        <taxon>Sporadotrichida</taxon>
        <taxon>Oxytrichidae</taxon>
        <taxon>Stylonychinae</taxon>
        <taxon>Stylonychia</taxon>
    </lineage>
</organism>
<accession>A0A078BAK3</accession>
<feature type="compositionally biased region" description="Polar residues" evidence="1">
    <location>
        <begin position="218"/>
        <end position="227"/>
    </location>
</feature>